<evidence type="ECO:0000313" key="1">
    <source>
        <dbReference type="EMBL" id="CAL6039213.1"/>
    </source>
</evidence>
<comment type="caution">
    <text evidence="1">The sequence shown here is derived from an EMBL/GenBank/DDBJ whole genome shotgun (WGS) entry which is preliminary data.</text>
</comment>
<evidence type="ECO:0000313" key="2">
    <source>
        <dbReference type="Proteomes" id="UP001642409"/>
    </source>
</evidence>
<sequence length="131" mass="15484">MLGTNMRRAFIELDELWGQAQASDYSTHSRRVWAFWFFRQAHGRPLSTRGWGVDWLLRKHVICTRAFIELDELWGQAQASDYSTHSRRVWALQQNVTIIICVSIAHYTFSYTIQYNNQEYFLKNSDANGNF</sequence>
<accession>A0ABP1JHU9</accession>
<organism evidence="1 2">
    <name type="scientific">Hexamita inflata</name>
    <dbReference type="NCBI Taxonomy" id="28002"/>
    <lineage>
        <taxon>Eukaryota</taxon>
        <taxon>Metamonada</taxon>
        <taxon>Diplomonadida</taxon>
        <taxon>Hexamitidae</taxon>
        <taxon>Hexamitinae</taxon>
        <taxon>Hexamita</taxon>
    </lineage>
</organism>
<gene>
    <name evidence="1" type="ORF">HINF_LOCUS37749</name>
</gene>
<dbReference type="EMBL" id="CAXDID020000141">
    <property type="protein sequence ID" value="CAL6039213.1"/>
    <property type="molecule type" value="Genomic_DNA"/>
</dbReference>
<dbReference type="Proteomes" id="UP001642409">
    <property type="component" value="Unassembled WGS sequence"/>
</dbReference>
<name>A0ABP1JHU9_9EUKA</name>
<protein>
    <submittedName>
        <fullName evidence="1">Hypothetical_protein</fullName>
    </submittedName>
</protein>
<keyword evidence="2" id="KW-1185">Reference proteome</keyword>
<proteinExistence type="predicted"/>
<reference evidence="1 2" key="1">
    <citation type="submission" date="2024-07" db="EMBL/GenBank/DDBJ databases">
        <authorList>
            <person name="Akdeniz Z."/>
        </authorList>
    </citation>
    <scope>NUCLEOTIDE SEQUENCE [LARGE SCALE GENOMIC DNA]</scope>
</reference>